<proteinExistence type="predicted"/>
<evidence type="ECO:0000313" key="3">
    <source>
        <dbReference type="EMBL" id="PWJ95989.1"/>
    </source>
</evidence>
<gene>
    <name evidence="3" type="ORF">C7380_103170</name>
</gene>
<dbReference type="Pfam" id="PF22725">
    <property type="entry name" value="GFO_IDH_MocA_C3"/>
    <property type="match status" value="1"/>
</dbReference>
<dbReference type="SUPFAM" id="SSF51735">
    <property type="entry name" value="NAD(P)-binding Rossmann-fold domains"/>
    <property type="match status" value="1"/>
</dbReference>
<dbReference type="EMBL" id="QGGI01000003">
    <property type="protein sequence ID" value="PWJ95989.1"/>
    <property type="molecule type" value="Genomic_DNA"/>
</dbReference>
<dbReference type="Pfam" id="PF01408">
    <property type="entry name" value="GFO_IDH_MocA"/>
    <property type="match status" value="1"/>
</dbReference>
<feature type="domain" description="Gfo/Idh/MocA-like oxidoreductase N-terminal" evidence="1">
    <location>
        <begin position="4"/>
        <end position="120"/>
    </location>
</feature>
<dbReference type="InterPro" id="IPR036291">
    <property type="entry name" value="NAD(P)-bd_dom_sf"/>
</dbReference>
<protein>
    <submittedName>
        <fullName evidence="3">Dehydrogenase</fullName>
    </submittedName>
</protein>
<dbReference type="GO" id="GO:0000166">
    <property type="term" value="F:nucleotide binding"/>
    <property type="evidence" value="ECO:0007669"/>
    <property type="project" value="InterPro"/>
</dbReference>
<organism evidence="3 4">
    <name type="scientific">Oceanotoga teriensis</name>
    <dbReference type="NCBI Taxonomy" id="515440"/>
    <lineage>
        <taxon>Bacteria</taxon>
        <taxon>Thermotogati</taxon>
        <taxon>Thermotogota</taxon>
        <taxon>Thermotogae</taxon>
        <taxon>Petrotogales</taxon>
        <taxon>Petrotogaceae</taxon>
        <taxon>Oceanotoga</taxon>
    </lineage>
</organism>
<comment type="caution">
    <text evidence="3">The sequence shown here is derived from an EMBL/GenBank/DDBJ whole genome shotgun (WGS) entry which is preliminary data.</text>
</comment>
<feature type="domain" description="GFO/IDH/MocA-like oxidoreductase" evidence="2">
    <location>
        <begin position="131"/>
        <end position="255"/>
    </location>
</feature>
<dbReference type="InterPro" id="IPR055170">
    <property type="entry name" value="GFO_IDH_MocA-like_dom"/>
</dbReference>
<sequence length="341" mass="38875">MNKLRVGIVGCGNIFPMHAVSVKMIESAELVSVCDIKEDRAKSKAKEFNCNYYLDYKDMIEKENLDIIHICTPHYMHPPIAIYAANKKINIMTEKPMSINLKDANDMINSAKNNNITLGVIFQNRYNPGSQLIKNTIESGELGKILSGKLSVTWDRSDEYYQKSDWKGTWDKEGGGVIIDQAIHTMDLMRWFINSEIDYIDANISNRAHEIIEVEDSAEGVIKYKNGVLTSFHAVNYYSYDAPVEIEIHCEKGLVKMIADKAIIKFNDGRELIADKNPAETFNYGNVKGYWGVSHIKQISKYYKNILNSEKPEIDGNEAFKTQEMICAIYESGKTNKRIHF</sequence>
<accession>A0AA45HJF0</accession>
<evidence type="ECO:0000313" key="4">
    <source>
        <dbReference type="Proteomes" id="UP000245921"/>
    </source>
</evidence>
<dbReference type="Gene3D" id="3.40.50.720">
    <property type="entry name" value="NAD(P)-binding Rossmann-like Domain"/>
    <property type="match status" value="1"/>
</dbReference>
<keyword evidence="4" id="KW-1185">Reference proteome</keyword>
<name>A0AA45HJF0_9BACT</name>
<dbReference type="RefSeq" id="WP_109604101.1">
    <property type="nucleotide sequence ID" value="NZ_QGGI01000003.1"/>
</dbReference>
<dbReference type="Gene3D" id="3.30.360.10">
    <property type="entry name" value="Dihydrodipicolinate Reductase, domain 2"/>
    <property type="match status" value="1"/>
</dbReference>
<dbReference type="PANTHER" id="PTHR43249:SF1">
    <property type="entry name" value="D-GLUCOSIDE 3-DEHYDROGENASE"/>
    <property type="match status" value="1"/>
</dbReference>
<reference evidence="3 4" key="1">
    <citation type="submission" date="2018-05" db="EMBL/GenBank/DDBJ databases">
        <title>Genomic Encyclopedia of Type Strains, Phase IV (KMG-IV): sequencing the most valuable type-strain genomes for metagenomic binning, comparative biology and taxonomic classification.</title>
        <authorList>
            <person name="Goeker M."/>
        </authorList>
    </citation>
    <scope>NUCLEOTIDE SEQUENCE [LARGE SCALE GENOMIC DNA]</scope>
    <source>
        <strain evidence="3 4">DSM 24906</strain>
    </source>
</reference>
<evidence type="ECO:0000259" key="2">
    <source>
        <dbReference type="Pfam" id="PF22725"/>
    </source>
</evidence>
<dbReference type="Proteomes" id="UP000245921">
    <property type="component" value="Unassembled WGS sequence"/>
</dbReference>
<evidence type="ECO:0000259" key="1">
    <source>
        <dbReference type="Pfam" id="PF01408"/>
    </source>
</evidence>
<dbReference type="SUPFAM" id="SSF55347">
    <property type="entry name" value="Glyceraldehyde-3-phosphate dehydrogenase-like, C-terminal domain"/>
    <property type="match status" value="1"/>
</dbReference>
<dbReference type="AlphaFoldDB" id="A0AA45HJF0"/>
<dbReference type="InterPro" id="IPR000683">
    <property type="entry name" value="Gfo/Idh/MocA-like_OxRdtase_N"/>
</dbReference>
<dbReference type="InterPro" id="IPR052515">
    <property type="entry name" value="Gfo/Idh/MocA_Oxidoreductase"/>
</dbReference>
<dbReference type="PANTHER" id="PTHR43249">
    <property type="entry name" value="UDP-N-ACETYL-2-AMINO-2-DEOXY-D-GLUCURONATE OXIDASE"/>
    <property type="match status" value="1"/>
</dbReference>